<reference evidence="7" key="1">
    <citation type="journal article" date="2019" name="Int. J. Syst. Evol. Microbiol.">
        <title>The Global Catalogue of Microorganisms (GCM) 10K type strain sequencing project: providing services to taxonomists for standard genome sequencing and annotation.</title>
        <authorList>
            <consortium name="The Broad Institute Genomics Platform"/>
            <consortium name="The Broad Institute Genome Sequencing Center for Infectious Disease"/>
            <person name="Wu L."/>
            <person name="Ma J."/>
        </authorList>
    </citation>
    <scope>NUCLEOTIDE SEQUENCE [LARGE SCALE GENOMIC DNA]</scope>
    <source>
        <strain evidence="7">JCM 17458</strain>
    </source>
</reference>
<proteinExistence type="inferred from homology"/>
<dbReference type="Pfam" id="PF03466">
    <property type="entry name" value="LysR_substrate"/>
    <property type="match status" value="1"/>
</dbReference>
<keyword evidence="3" id="KW-0238">DNA-binding</keyword>
<comment type="caution">
    <text evidence="6">The sequence shown here is derived from an EMBL/GenBank/DDBJ whole genome shotgun (WGS) entry which is preliminary data.</text>
</comment>
<sequence length="307" mass="33432">MNIKRFRYLEAAVEHGSLRRAAASLGISQPALGEQIRRLEEDLDLILLTRTASGVRLTAEGEDLLPLIADLLGAESALTRRAEELRTAEQPRLTIGAVSLFMLSLVPRLVGEIQDRSAEATVEIVEAGTVRIVQLVAARELDLGLVVRSPEIPFEHDGVRFVDLAAGTLHVTLTADSPLAALDAVPMERLRGRRMITHAPQTFLRTVFETFREPYELKVQSVADSGPSTHRLIAGADSLAFSTATDFTSPAHAHPLVHRPVVDPVTPLVLSIALRDGEQSTRTTGAVVRWLREQRSAIAWPAGFTAV</sequence>
<evidence type="ECO:0000256" key="1">
    <source>
        <dbReference type="ARBA" id="ARBA00009437"/>
    </source>
</evidence>
<dbReference type="PANTHER" id="PTHR30346:SF0">
    <property type="entry name" value="HCA OPERON TRANSCRIPTIONAL ACTIVATOR HCAR"/>
    <property type="match status" value="1"/>
</dbReference>
<dbReference type="RefSeq" id="WP_236865254.1">
    <property type="nucleotide sequence ID" value="NZ_BAABAZ010000003.1"/>
</dbReference>
<dbReference type="CDD" id="cd05466">
    <property type="entry name" value="PBP2_LTTR_substrate"/>
    <property type="match status" value="1"/>
</dbReference>
<dbReference type="PANTHER" id="PTHR30346">
    <property type="entry name" value="TRANSCRIPTIONAL DUAL REGULATOR HCAR-RELATED"/>
    <property type="match status" value="1"/>
</dbReference>
<dbReference type="SUPFAM" id="SSF46785">
    <property type="entry name" value="Winged helix' DNA-binding domain"/>
    <property type="match status" value="1"/>
</dbReference>
<dbReference type="InterPro" id="IPR036388">
    <property type="entry name" value="WH-like_DNA-bd_sf"/>
</dbReference>
<protein>
    <recommendedName>
        <fullName evidence="5">HTH lysR-type domain-containing protein</fullName>
    </recommendedName>
</protein>
<comment type="similarity">
    <text evidence="1">Belongs to the LysR transcriptional regulatory family.</text>
</comment>
<evidence type="ECO:0000313" key="7">
    <source>
        <dbReference type="Proteomes" id="UP001501586"/>
    </source>
</evidence>
<dbReference type="InterPro" id="IPR000847">
    <property type="entry name" value="LysR_HTH_N"/>
</dbReference>
<dbReference type="SUPFAM" id="SSF53850">
    <property type="entry name" value="Periplasmic binding protein-like II"/>
    <property type="match status" value="1"/>
</dbReference>
<dbReference type="InterPro" id="IPR005119">
    <property type="entry name" value="LysR_subst-bd"/>
</dbReference>
<evidence type="ECO:0000256" key="2">
    <source>
        <dbReference type="ARBA" id="ARBA00023015"/>
    </source>
</evidence>
<name>A0ABP8EFT2_9MICO</name>
<dbReference type="EMBL" id="BAABAZ010000003">
    <property type="protein sequence ID" value="GAA4282720.1"/>
    <property type="molecule type" value="Genomic_DNA"/>
</dbReference>
<dbReference type="Pfam" id="PF00126">
    <property type="entry name" value="HTH_1"/>
    <property type="match status" value="1"/>
</dbReference>
<keyword evidence="4" id="KW-0804">Transcription</keyword>
<keyword evidence="7" id="KW-1185">Reference proteome</keyword>
<evidence type="ECO:0000256" key="4">
    <source>
        <dbReference type="ARBA" id="ARBA00023163"/>
    </source>
</evidence>
<dbReference type="InterPro" id="IPR036390">
    <property type="entry name" value="WH_DNA-bd_sf"/>
</dbReference>
<evidence type="ECO:0000259" key="5">
    <source>
        <dbReference type="PROSITE" id="PS50931"/>
    </source>
</evidence>
<gene>
    <name evidence="6" type="ORF">GCM10022261_02510</name>
</gene>
<feature type="domain" description="HTH lysR-type" evidence="5">
    <location>
        <begin position="1"/>
        <end position="58"/>
    </location>
</feature>
<dbReference type="Proteomes" id="UP001501586">
    <property type="component" value="Unassembled WGS sequence"/>
</dbReference>
<evidence type="ECO:0000256" key="3">
    <source>
        <dbReference type="ARBA" id="ARBA00023125"/>
    </source>
</evidence>
<dbReference type="PRINTS" id="PR00039">
    <property type="entry name" value="HTHLYSR"/>
</dbReference>
<keyword evidence="2" id="KW-0805">Transcription regulation</keyword>
<accession>A0ABP8EFT2</accession>
<dbReference type="PROSITE" id="PS50931">
    <property type="entry name" value="HTH_LYSR"/>
    <property type="match status" value="1"/>
</dbReference>
<dbReference type="Gene3D" id="3.40.190.10">
    <property type="entry name" value="Periplasmic binding protein-like II"/>
    <property type="match status" value="2"/>
</dbReference>
<organism evidence="6 7">
    <name type="scientific">Brevibacterium daeguense</name>
    <dbReference type="NCBI Taxonomy" id="909936"/>
    <lineage>
        <taxon>Bacteria</taxon>
        <taxon>Bacillati</taxon>
        <taxon>Actinomycetota</taxon>
        <taxon>Actinomycetes</taxon>
        <taxon>Micrococcales</taxon>
        <taxon>Brevibacteriaceae</taxon>
        <taxon>Brevibacterium</taxon>
    </lineage>
</organism>
<evidence type="ECO:0000313" key="6">
    <source>
        <dbReference type="EMBL" id="GAA4282720.1"/>
    </source>
</evidence>
<dbReference type="Gene3D" id="1.10.10.10">
    <property type="entry name" value="Winged helix-like DNA-binding domain superfamily/Winged helix DNA-binding domain"/>
    <property type="match status" value="1"/>
</dbReference>